<evidence type="ECO:0000313" key="2">
    <source>
        <dbReference type="EMBL" id="MBT2135119.1"/>
    </source>
</evidence>
<evidence type="ECO:0000256" key="1">
    <source>
        <dbReference type="SAM" id="MobiDB-lite"/>
    </source>
</evidence>
<accession>A0ABS5W601</accession>
<feature type="region of interest" description="Disordered" evidence="1">
    <location>
        <begin position="1"/>
        <end position="112"/>
    </location>
</feature>
<protein>
    <submittedName>
        <fullName evidence="2">Uncharacterized protein</fullName>
    </submittedName>
</protein>
<reference evidence="2 3" key="1">
    <citation type="submission" date="2021-05" db="EMBL/GenBank/DDBJ databases">
        <title>Croceibacterium sp. LX-88 genome sequence.</title>
        <authorList>
            <person name="Luo X."/>
        </authorList>
    </citation>
    <scope>NUCLEOTIDE SEQUENCE [LARGE SCALE GENOMIC DNA]</scope>
    <source>
        <strain evidence="2 3">LX-88</strain>
    </source>
</reference>
<evidence type="ECO:0000313" key="3">
    <source>
        <dbReference type="Proteomes" id="UP000811255"/>
    </source>
</evidence>
<dbReference type="RefSeq" id="WP_214536735.1">
    <property type="nucleotide sequence ID" value="NZ_JAHFVK010000002.1"/>
</dbReference>
<keyword evidence="3" id="KW-1185">Reference proteome</keyword>
<dbReference type="Proteomes" id="UP000811255">
    <property type="component" value="Unassembled WGS sequence"/>
</dbReference>
<comment type="caution">
    <text evidence="2">The sequence shown here is derived from an EMBL/GenBank/DDBJ whole genome shotgun (WGS) entry which is preliminary data.</text>
</comment>
<gene>
    <name evidence="2" type="ORF">KK137_12340</name>
</gene>
<feature type="compositionally biased region" description="Basic and acidic residues" evidence="1">
    <location>
        <begin position="55"/>
        <end position="71"/>
    </location>
</feature>
<sequence>MDEPPAGSGNQQVVLRGTGLDQRNISRLDEPSHSNQPGVIGGFEKGPDIPLFEAVSDRQRDRPADGSERGADQAQAIEAMTGIAPVEAEGRAHEALGGTSQGQRRAHALATG</sequence>
<name>A0ABS5W601_9SPHN</name>
<organism evidence="2 3">
    <name type="scientific">Croceibacterium selenioxidans</name>
    <dbReference type="NCBI Taxonomy" id="2838833"/>
    <lineage>
        <taxon>Bacteria</taxon>
        <taxon>Pseudomonadati</taxon>
        <taxon>Pseudomonadota</taxon>
        <taxon>Alphaproteobacteria</taxon>
        <taxon>Sphingomonadales</taxon>
        <taxon>Erythrobacteraceae</taxon>
        <taxon>Croceibacterium</taxon>
    </lineage>
</organism>
<proteinExistence type="predicted"/>
<dbReference type="EMBL" id="JAHFVK010000002">
    <property type="protein sequence ID" value="MBT2135119.1"/>
    <property type="molecule type" value="Genomic_DNA"/>
</dbReference>